<organism evidence="2">
    <name type="scientific">Tanacetum cinerariifolium</name>
    <name type="common">Dalmatian daisy</name>
    <name type="synonym">Chrysanthemum cinerariifolium</name>
    <dbReference type="NCBI Taxonomy" id="118510"/>
    <lineage>
        <taxon>Eukaryota</taxon>
        <taxon>Viridiplantae</taxon>
        <taxon>Streptophyta</taxon>
        <taxon>Embryophyta</taxon>
        <taxon>Tracheophyta</taxon>
        <taxon>Spermatophyta</taxon>
        <taxon>Magnoliopsida</taxon>
        <taxon>eudicotyledons</taxon>
        <taxon>Gunneridae</taxon>
        <taxon>Pentapetalae</taxon>
        <taxon>asterids</taxon>
        <taxon>campanulids</taxon>
        <taxon>Asterales</taxon>
        <taxon>Asteraceae</taxon>
        <taxon>Asteroideae</taxon>
        <taxon>Anthemideae</taxon>
        <taxon>Anthemidinae</taxon>
        <taxon>Tanacetum</taxon>
    </lineage>
</organism>
<evidence type="ECO:0000256" key="1">
    <source>
        <dbReference type="SAM" id="MobiDB-lite"/>
    </source>
</evidence>
<reference evidence="2" key="1">
    <citation type="journal article" date="2019" name="Sci. Rep.">
        <title>Draft genome of Tanacetum cinerariifolium, the natural source of mosquito coil.</title>
        <authorList>
            <person name="Yamashiro T."/>
            <person name="Shiraishi A."/>
            <person name="Satake H."/>
            <person name="Nakayama K."/>
        </authorList>
    </citation>
    <scope>NUCLEOTIDE SEQUENCE</scope>
</reference>
<dbReference type="Gene3D" id="4.10.60.10">
    <property type="entry name" value="Zinc finger, CCHC-type"/>
    <property type="match status" value="1"/>
</dbReference>
<dbReference type="SUPFAM" id="SSF57756">
    <property type="entry name" value="Retrovirus zinc finger-like domains"/>
    <property type="match status" value="1"/>
</dbReference>
<protein>
    <recommendedName>
        <fullName evidence="3">CCHC-type domain-containing protein</fullName>
    </recommendedName>
</protein>
<feature type="non-terminal residue" evidence="2">
    <location>
        <position position="94"/>
    </location>
</feature>
<dbReference type="GO" id="GO:0008270">
    <property type="term" value="F:zinc ion binding"/>
    <property type="evidence" value="ECO:0007669"/>
    <property type="project" value="InterPro"/>
</dbReference>
<proteinExistence type="predicted"/>
<dbReference type="GO" id="GO:0003676">
    <property type="term" value="F:nucleic acid binding"/>
    <property type="evidence" value="ECO:0007669"/>
    <property type="project" value="InterPro"/>
</dbReference>
<evidence type="ECO:0008006" key="3">
    <source>
        <dbReference type="Google" id="ProtNLM"/>
    </source>
</evidence>
<gene>
    <name evidence="2" type="ORF">Tci_861246</name>
</gene>
<name>A0A699RU04_TANCI</name>
<accession>A0A699RU04</accession>
<dbReference type="EMBL" id="BKCJ011120121">
    <property type="protein sequence ID" value="GFC89276.1"/>
    <property type="molecule type" value="Genomic_DNA"/>
</dbReference>
<comment type="caution">
    <text evidence="2">The sequence shown here is derived from an EMBL/GenBank/DDBJ whole genome shotgun (WGS) entry which is preliminary data.</text>
</comment>
<evidence type="ECO:0000313" key="2">
    <source>
        <dbReference type="EMBL" id="GFC89276.1"/>
    </source>
</evidence>
<feature type="region of interest" description="Disordered" evidence="1">
    <location>
        <begin position="49"/>
        <end position="68"/>
    </location>
</feature>
<dbReference type="InterPro" id="IPR036875">
    <property type="entry name" value="Znf_CCHC_sf"/>
</dbReference>
<sequence length="94" mass="10951">MGSKKKTIVVTSDQLALITEKTNVSKSKEKLLYLWTLKEVKPMISSANKKQELVKTDNKRVEKKDDEKKRDMSKVKYYNCNKEGYFAKDCKKAK</sequence>
<dbReference type="AlphaFoldDB" id="A0A699RU04"/>